<dbReference type="Pfam" id="PF16264">
    <property type="entry name" value="SatD"/>
    <property type="match status" value="1"/>
</dbReference>
<dbReference type="InterPro" id="IPR032580">
    <property type="entry name" value="SatD"/>
</dbReference>
<proteinExistence type="predicted"/>
<reference evidence="1 2" key="1">
    <citation type="submission" date="2019-12" db="EMBL/GenBank/DDBJ databases">
        <title>Sequence classification of anaerobic respiratory reductive dehalogenases: First we see many, then we see few.</title>
        <authorList>
            <person name="Molenda O."/>
            <person name="Puentes Jacome L.A."/>
            <person name="Cao X."/>
            <person name="Nesbo C.L."/>
            <person name="Tang S."/>
            <person name="Morson N."/>
            <person name="Patron J."/>
            <person name="Lomheim L."/>
            <person name="Wishart D.S."/>
            <person name="Edwards E.A."/>
        </authorList>
    </citation>
    <scope>NUCLEOTIDE SEQUENCE [LARGE SCALE GENOMIC DNA]</scope>
    <source>
        <strain evidence="1 2">12DCA</strain>
    </source>
</reference>
<protein>
    <submittedName>
        <fullName evidence="1">Uncharacterized protein</fullName>
    </submittedName>
</protein>
<evidence type="ECO:0000313" key="1">
    <source>
        <dbReference type="EMBL" id="QHA00596.1"/>
    </source>
</evidence>
<accession>A0A857DKC0</accession>
<organism evidence="1 2">
    <name type="scientific">Dehalobacter restrictus</name>
    <dbReference type="NCBI Taxonomy" id="55583"/>
    <lineage>
        <taxon>Bacteria</taxon>
        <taxon>Bacillati</taxon>
        <taxon>Bacillota</taxon>
        <taxon>Clostridia</taxon>
        <taxon>Eubacteriales</taxon>
        <taxon>Desulfitobacteriaceae</taxon>
        <taxon>Dehalobacter</taxon>
    </lineage>
</organism>
<sequence length="285" mass="32503">MLYTAVIADLVNSKKLPKSDREQIQRYMKMCLNVLNSIFQRSQEFAVIFSAGDEVQGLFKTPTAALLYVRLLKMLLAPLPIRCGFGVGDWDVRIPDGTSTEQDGPAYHLAREAILRIPERSGYDLLFNAKHENDLVINALLKTSDLLVRKQSLYQNNVLLLTEVIQPLFDQKAMDLPAFKRLPGLVSERYRQSYYQKTRIKAASIDDVSWINSEHIEPFAIFASESLQNKLTLKEVYKKGLSGKISNITNTSRQNVDNVIKSANIPEIREIDIVTLLMIHRTFER</sequence>
<name>A0A857DKC0_9FIRM</name>
<dbReference type="EMBL" id="CP046996">
    <property type="protein sequence ID" value="QHA00596.1"/>
    <property type="molecule type" value="Genomic_DNA"/>
</dbReference>
<dbReference type="Proteomes" id="UP000430508">
    <property type="component" value="Chromosome"/>
</dbReference>
<dbReference type="AlphaFoldDB" id="A0A857DKC0"/>
<gene>
    <name evidence="1" type="ORF">GQ588_08110</name>
</gene>
<dbReference type="RefSeq" id="WP_019226723.1">
    <property type="nucleotide sequence ID" value="NZ_CP046996.1"/>
</dbReference>
<evidence type="ECO:0000313" key="2">
    <source>
        <dbReference type="Proteomes" id="UP000430508"/>
    </source>
</evidence>